<dbReference type="RefSeq" id="WP_311514502.1">
    <property type="nucleotide sequence ID" value="NZ_JAVREP010000034.1"/>
</dbReference>
<proteinExistence type="predicted"/>
<dbReference type="Proteomes" id="UP001183390">
    <property type="component" value="Unassembled WGS sequence"/>
</dbReference>
<keyword evidence="2" id="KW-1185">Reference proteome</keyword>
<dbReference type="EMBL" id="JAVREP010000034">
    <property type="protein sequence ID" value="MDT0332069.1"/>
    <property type="molecule type" value="Genomic_DNA"/>
</dbReference>
<comment type="caution">
    <text evidence="1">The sequence shown here is derived from an EMBL/GenBank/DDBJ whole genome shotgun (WGS) entry which is preliminary data.</text>
</comment>
<sequence length="68" mass="7365">MQGVEAFYEEPGKALLDLDDPLALPSDVRRRVSALARASRLLVACDYDGALAPLDADTTPDRRPLPEA</sequence>
<organism evidence="1 2">
    <name type="scientific">Nocardiopsis lambiniae</name>
    <dbReference type="NCBI Taxonomy" id="3075539"/>
    <lineage>
        <taxon>Bacteria</taxon>
        <taxon>Bacillati</taxon>
        <taxon>Actinomycetota</taxon>
        <taxon>Actinomycetes</taxon>
        <taxon>Streptosporangiales</taxon>
        <taxon>Nocardiopsidaceae</taxon>
        <taxon>Nocardiopsis</taxon>
    </lineage>
</organism>
<evidence type="ECO:0000313" key="1">
    <source>
        <dbReference type="EMBL" id="MDT0332069.1"/>
    </source>
</evidence>
<gene>
    <name evidence="1" type="ORF">RM479_26975</name>
</gene>
<name>A0ABU2MH77_9ACTN</name>
<reference evidence="2" key="1">
    <citation type="submission" date="2023-07" db="EMBL/GenBank/DDBJ databases">
        <title>30 novel species of actinomycetes from the DSMZ collection.</title>
        <authorList>
            <person name="Nouioui I."/>
        </authorList>
    </citation>
    <scope>NUCLEOTIDE SEQUENCE [LARGE SCALE GENOMIC DNA]</scope>
    <source>
        <strain evidence="2">DSM 44743</strain>
    </source>
</reference>
<protein>
    <submittedName>
        <fullName evidence="1">Uncharacterized protein</fullName>
    </submittedName>
</protein>
<evidence type="ECO:0000313" key="2">
    <source>
        <dbReference type="Proteomes" id="UP001183390"/>
    </source>
</evidence>
<accession>A0ABU2MH77</accession>
<feature type="non-terminal residue" evidence="1">
    <location>
        <position position="68"/>
    </location>
</feature>